<keyword evidence="7" id="KW-0249">Electron transport</keyword>
<keyword evidence="14" id="KW-1185">Reference proteome</keyword>
<dbReference type="GeneTree" id="ENSGT00510000049652"/>
<evidence type="ECO:0000256" key="3">
    <source>
        <dbReference type="ARBA" id="ARBA00022660"/>
    </source>
</evidence>
<evidence type="ECO:0000256" key="12">
    <source>
        <dbReference type="SAM" id="MobiDB-lite"/>
    </source>
</evidence>
<dbReference type="Ensembl" id="ENSECAT00000133097.1">
    <property type="protein sequence ID" value="ENSECAP00000078557.1"/>
    <property type="gene ID" value="ENSECAG00000054454.1"/>
</dbReference>
<keyword evidence="2" id="KW-0813">Transport</keyword>
<evidence type="ECO:0000256" key="9">
    <source>
        <dbReference type="ARBA" id="ARBA00023128"/>
    </source>
</evidence>
<evidence type="ECO:0000256" key="1">
    <source>
        <dbReference type="ARBA" id="ARBA00004434"/>
    </source>
</evidence>
<comment type="subcellular location">
    <subcellularLocation>
        <location evidence="1">Mitochondrion inner membrane</location>
        <topology evidence="1">Single-pass membrane protein</topology>
    </subcellularLocation>
</comment>
<keyword evidence="6" id="KW-0999">Mitochondrion inner membrane</keyword>
<dbReference type="InterPro" id="IPR029160">
    <property type="entry name" value="UQCC4"/>
</dbReference>
<organism evidence="13 14">
    <name type="scientific">Equus caballus</name>
    <name type="common">Horse</name>
    <dbReference type="NCBI Taxonomy" id="9796"/>
    <lineage>
        <taxon>Eukaryota</taxon>
        <taxon>Metazoa</taxon>
        <taxon>Chordata</taxon>
        <taxon>Craniata</taxon>
        <taxon>Vertebrata</taxon>
        <taxon>Euteleostomi</taxon>
        <taxon>Mammalia</taxon>
        <taxon>Eutheria</taxon>
        <taxon>Laurasiatheria</taxon>
        <taxon>Perissodactyla</taxon>
        <taxon>Equidae</taxon>
        <taxon>Equus</taxon>
    </lineage>
</organism>
<keyword evidence="10" id="KW-0472">Membrane</keyword>
<reference evidence="13" key="2">
    <citation type="submission" date="2025-08" db="UniProtKB">
        <authorList>
            <consortium name="Ensembl"/>
        </authorList>
    </citation>
    <scope>IDENTIFICATION</scope>
    <source>
        <strain evidence="13">Thoroughbred</strain>
    </source>
</reference>
<comment type="similarity">
    <text evidence="11">Belongs to the UQCC4 family.</text>
</comment>
<keyword evidence="4" id="KW-0812">Transmembrane</keyword>
<dbReference type="AlphaFoldDB" id="A0A9L0SUL3"/>
<evidence type="ECO:0000256" key="11">
    <source>
        <dbReference type="ARBA" id="ARBA00034713"/>
    </source>
</evidence>
<dbReference type="InterPro" id="IPR023248">
    <property type="entry name" value="UQCC4_vert"/>
</dbReference>
<evidence type="ECO:0000256" key="6">
    <source>
        <dbReference type="ARBA" id="ARBA00022792"/>
    </source>
</evidence>
<evidence type="ECO:0000256" key="2">
    <source>
        <dbReference type="ARBA" id="ARBA00022448"/>
    </source>
</evidence>
<reference evidence="13" key="3">
    <citation type="submission" date="2025-09" db="UniProtKB">
        <authorList>
            <consortium name="Ensembl"/>
        </authorList>
    </citation>
    <scope>IDENTIFICATION</scope>
    <source>
        <strain evidence="13">Thoroughbred</strain>
    </source>
</reference>
<dbReference type="PRINTS" id="PR02042">
    <property type="entry name" value="CCSMST1"/>
</dbReference>
<feature type="compositionally biased region" description="Low complexity" evidence="12">
    <location>
        <begin position="275"/>
        <end position="285"/>
    </location>
</feature>
<dbReference type="Proteomes" id="UP000002281">
    <property type="component" value="Chromosome 13"/>
</dbReference>
<dbReference type="Pfam" id="PF15013">
    <property type="entry name" value="CCSMST1"/>
    <property type="match status" value="1"/>
</dbReference>
<feature type="compositionally biased region" description="Polar residues" evidence="12">
    <location>
        <begin position="202"/>
        <end position="213"/>
    </location>
</feature>
<sequence length="285" mass="31313">MKRARRRRRPREEASRTRAGTAGRVRGGGRSADLGRAWPAEETRSKFARTTPHPAPRLRAGPNPGAAAQGPAACWSRRRTTLPAMPRRLSRDRTCDGRGRRRRRVISAARLGPRSVVVSGGLGQRPVSGFARATEVTRAARRGAERGAGVAMSRVLRAPAAGAVRALRLARWPSRSLHPPPGGRARAPAAESEEEDDPNRPIQFSSSTANPSRWTVEHSLGKEQQRPWRRVLPFSLSLMVLVIWCFFREETTADRWLRRVLEEEAPEPGDRAEQAGAAAASGART</sequence>
<feature type="region of interest" description="Disordered" evidence="12">
    <location>
        <begin position="263"/>
        <end position="285"/>
    </location>
</feature>
<protein>
    <recommendedName>
        <fullName evidence="15">Protein CCSMST1</fullName>
    </recommendedName>
</protein>
<feature type="compositionally biased region" description="Basic and acidic residues" evidence="12">
    <location>
        <begin position="263"/>
        <end position="273"/>
    </location>
</feature>
<keyword evidence="9" id="KW-0496">Mitochondrion</keyword>
<reference evidence="13 14" key="1">
    <citation type="journal article" date="2009" name="Science">
        <title>Genome sequence, comparative analysis, and population genetics of the domestic horse.</title>
        <authorList>
            <consortium name="Broad Institute Genome Sequencing Platform"/>
            <consortium name="Broad Institute Whole Genome Assembly Team"/>
            <person name="Wade C.M."/>
            <person name="Giulotto E."/>
            <person name="Sigurdsson S."/>
            <person name="Zoli M."/>
            <person name="Gnerre S."/>
            <person name="Imsland F."/>
            <person name="Lear T.L."/>
            <person name="Adelson D.L."/>
            <person name="Bailey E."/>
            <person name="Bellone R.R."/>
            <person name="Bloecker H."/>
            <person name="Distl O."/>
            <person name="Edgar R.C."/>
            <person name="Garber M."/>
            <person name="Leeb T."/>
            <person name="Mauceli E."/>
            <person name="MacLeod J.N."/>
            <person name="Penedo M.C.T."/>
            <person name="Raison J.M."/>
            <person name="Sharpe T."/>
            <person name="Vogel J."/>
            <person name="Andersson L."/>
            <person name="Antczak D.F."/>
            <person name="Biagi T."/>
            <person name="Binns M.M."/>
            <person name="Chowdhary B.P."/>
            <person name="Coleman S.J."/>
            <person name="Della Valle G."/>
            <person name="Fryc S."/>
            <person name="Guerin G."/>
            <person name="Hasegawa T."/>
            <person name="Hill E.W."/>
            <person name="Jurka J."/>
            <person name="Kiialainen A."/>
            <person name="Lindgren G."/>
            <person name="Liu J."/>
            <person name="Magnani E."/>
            <person name="Mickelson J.R."/>
            <person name="Murray J."/>
            <person name="Nergadze S.G."/>
            <person name="Onofrio R."/>
            <person name="Pedroni S."/>
            <person name="Piras M.F."/>
            <person name="Raudsepp T."/>
            <person name="Rocchi M."/>
            <person name="Roeed K.H."/>
            <person name="Ryder O.A."/>
            <person name="Searle S."/>
            <person name="Skow L."/>
            <person name="Swinburne J.E."/>
            <person name="Syvaenen A.C."/>
            <person name="Tozaki T."/>
            <person name="Valberg S.J."/>
            <person name="Vaudin M."/>
            <person name="White J.R."/>
            <person name="Zody M.C."/>
            <person name="Lander E.S."/>
            <person name="Lindblad-Toh K."/>
        </authorList>
    </citation>
    <scope>NUCLEOTIDE SEQUENCE [LARGE SCALE GENOMIC DNA]</scope>
    <source>
        <strain evidence="13 14">Thoroughbred</strain>
    </source>
</reference>
<evidence type="ECO:0000256" key="7">
    <source>
        <dbReference type="ARBA" id="ARBA00022982"/>
    </source>
</evidence>
<feature type="compositionally biased region" description="Low complexity" evidence="12">
    <location>
        <begin position="60"/>
        <end position="70"/>
    </location>
</feature>
<feature type="region of interest" description="Disordered" evidence="12">
    <location>
        <begin position="173"/>
        <end position="222"/>
    </location>
</feature>
<evidence type="ECO:0000256" key="10">
    <source>
        <dbReference type="ARBA" id="ARBA00023136"/>
    </source>
</evidence>
<evidence type="ECO:0008006" key="15">
    <source>
        <dbReference type="Google" id="ProtNLM"/>
    </source>
</evidence>
<evidence type="ECO:0000256" key="8">
    <source>
        <dbReference type="ARBA" id="ARBA00022989"/>
    </source>
</evidence>
<dbReference type="GO" id="GO:0005743">
    <property type="term" value="C:mitochondrial inner membrane"/>
    <property type="evidence" value="ECO:0000318"/>
    <property type="project" value="GO_Central"/>
</dbReference>
<dbReference type="PANTHER" id="PTHR35268">
    <property type="entry name" value="PROTEIN CCSMST1"/>
    <property type="match status" value="1"/>
</dbReference>
<evidence type="ECO:0000256" key="4">
    <source>
        <dbReference type="ARBA" id="ARBA00022692"/>
    </source>
</evidence>
<keyword evidence="3" id="KW-0679">Respiratory chain</keyword>
<feature type="region of interest" description="Disordered" evidence="12">
    <location>
        <begin position="1"/>
        <end position="70"/>
    </location>
</feature>
<keyword evidence="5" id="KW-0732">Signal</keyword>
<evidence type="ECO:0000313" key="14">
    <source>
        <dbReference type="Proteomes" id="UP000002281"/>
    </source>
</evidence>
<keyword evidence="8" id="KW-1133">Transmembrane helix</keyword>
<gene>
    <name evidence="13" type="primary">UQCC4</name>
</gene>
<evidence type="ECO:0000256" key="5">
    <source>
        <dbReference type="ARBA" id="ARBA00022729"/>
    </source>
</evidence>
<dbReference type="PANTHER" id="PTHR35268:SF1">
    <property type="entry name" value="UBIQUINOL-CYTOCHROME-C REDUCTASE COMPLEX ASSEMBLY FACTOR 4"/>
    <property type="match status" value="1"/>
</dbReference>
<name>A0A9L0SUL3_HORSE</name>
<evidence type="ECO:0000313" key="13">
    <source>
        <dbReference type="Ensembl" id="ENSECAP00000078557.1"/>
    </source>
</evidence>
<accession>A0A9L0SUL3</accession>
<proteinExistence type="inferred from homology"/>
<dbReference type="GO" id="GO:0034551">
    <property type="term" value="P:mitochondrial respiratory chain complex III assembly"/>
    <property type="evidence" value="ECO:0000318"/>
    <property type="project" value="GO_Central"/>
</dbReference>